<dbReference type="Pfam" id="PF13541">
    <property type="entry name" value="ChlI"/>
    <property type="match status" value="1"/>
</dbReference>
<accession>A0A1F6AB31</accession>
<evidence type="ECO:0000256" key="1">
    <source>
        <dbReference type="ARBA" id="ARBA00006354"/>
    </source>
</evidence>
<organism evidence="3 4">
    <name type="scientific">Candidatus Gottesmanbacteria bacterium RIFCSPHIGHO2_02_FULL_40_13</name>
    <dbReference type="NCBI Taxonomy" id="1798384"/>
    <lineage>
        <taxon>Bacteria</taxon>
        <taxon>Candidatus Gottesmaniibacteriota</taxon>
    </lineage>
</organism>
<dbReference type="InterPro" id="IPR003593">
    <property type="entry name" value="AAA+_ATPase"/>
</dbReference>
<dbReference type="Gene3D" id="3.30.230.10">
    <property type="match status" value="1"/>
</dbReference>
<dbReference type="PANTHER" id="PTHR32039:SF7">
    <property type="entry name" value="COMPETENCE PROTEIN COMM"/>
    <property type="match status" value="1"/>
</dbReference>
<proteinExistence type="inferred from homology"/>
<dbReference type="SUPFAM" id="SSF52540">
    <property type="entry name" value="P-loop containing nucleoside triphosphate hydrolases"/>
    <property type="match status" value="1"/>
</dbReference>
<evidence type="ECO:0000313" key="4">
    <source>
        <dbReference type="Proteomes" id="UP000177092"/>
    </source>
</evidence>
<dbReference type="AlphaFoldDB" id="A0A1F6AB31"/>
<dbReference type="Gene3D" id="3.40.50.300">
    <property type="entry name" value="P-loop containing nucleotide triphosphate hydrolases"/>
    <property type="match status" value="1"/>
</dbReference>
<dbReference type="InterPro" id="IPR004482">
    <property type="entry name" value="Mg_chelat-rel"/>
</dbReference>
<sequence length="507" mass="55683">MLAKVMSGATIGLNSVPVTVEVDISSQSLPSFTIVGLPSKSIEESKERVRSAIKNSGAEFPPHRITVNLAPADLPKEGPSYDLPIALGILIASEQLVCDVKDSLFFGELSLDGTLRHTKGILPLTLLAKEKKFDSVFLPFVNAREAAIVKGMKIFPVASILELFRHLNKTLLIKPHPNIPFHTLEEKIYPEFDLSEISGQELGKRALEISAAGGHNLFMKGVPGAGKTMLARALPGILPTLTETEALEVTKIYSITGSIPEGASVITVRPFRAPHHTTSRIGLIGGGTKPTPGEISMAHRGVLFLDEFPEFPRHVLESLRQPIEDGIVTISRAVGTVTYPAKFVLIAASNPCPCGYLGDRVKNCRCLPGQISQYKKKISGPILDRIDLHIDLPPVTAEKLTGKFESESSKDVRKRVQKARNLQSKRFLKTDFVCNSDMTARFIKEKIILSESCLNLLKQAVTAMRFSARTYYRIIKVGRTIADLSQDKEVMTTHIAEALQYRVRDET</sequence>
<dbReference type="InterPro" id="IPR045006">
    <property type="entry name" value="CHLI-like"/>
</dbReference>
<comment type="similarity">
    <text evidence="1">Belongs to the Mg-chelatase subunits D/I family. ComM subfamily.</text>
</comment>
<dbReference type="NCBIfam" id="TIGR00368">
    <property type="entry name" value="YifB family Mg chelatase-like AAA ATPase"/>
    <property type="match status" value="1"/>
</dbReference>
<feature type="domain" description="AAA+ ATPase" evidence="2">
    <location>
        <begin position="213"/>
        <end position="396"/>
    </location>
</feature>
<dbReference type="InterPro" id="IPR027417">
    <property type="entry name" value="P-loop_NTPase"/>
</dbReference>
<dbReference type="Pfam" id="PF01078">
    <property type="entry name" value="Mg_chelatase"/>
    <property type="match status" value="1"/>
</dbReference>
<dbReference type="PANTHER" id="PTHR32039">
    <property type="entry name" value="MAGNESIUM-CHELATASE SUBUNIT CHLI"/>
    <property type="match status" value="1"/>
</dbReference>
<dbReference type="InterPro" id="IPR014721">
    <property type="entry name" value="Ribsml_uS5_D2-typ_fold_subgr"/>
</dbReference>
<dbReference type="InterPro" id="IPR000523">
    <property type="entry name" value="Mg_chelatse_chII-like_cat_dom"/>
</dbReference>
<reference evidence="3 4" key="1">
    <citation type="journal article" date="2016" name="Nat. Commun.">
        <title>Thousands of microbial genomes shed light on interconnected biogeochemical processes in an aquifer system.</title>
        <authorList>
            <person name="Anantharaman K."/>
            <person name="Brown C.T."/>
            <person name="Hug L.A."/>
            <person name="Sharon I."/>
            <person name="Castelle C.J."/>
            <person name="Probst A.J."/>
            <person name="Thomas B.C."/>
            <person name="Singh A."/>
            <person name="Wilkins M.J."/>
            <person name="Karaoz U."/>
            <person name="Brodie E.L."/>
            <person name="Williams K.H."/>
            <person name="Hubbard S.S."/>
            <person name="Banfield J.F."/>
        </authorList>
    </citation>
    <scope>NUCLEOTIDE SEQUENCE [LARGE SCALE GENOMIC DNA]</scope>
</reference>
<gene>
    <name evidence="3" type="ORF">A3D03_01465</name>
</gene>
<evidence type="ECO:0000313" key="3">
    <source>
        <dbReference type="EMBL" id="OGG21796.1"/>
    </source>
</evidence>
<protein>
    <submittedName>
        <fullName evidence="3">Magnesium chelatase</fullName>
    </submittedName>
</protein>
<name>A0A1F6AB31_9BACT</name>
<dbReference type="InterPro" id="IPR025158">
    <property type="entry name" value="Mg_chelat-rel_C"/>
</dbReference>
<dbReference type="Proteomes" id="UP000177092">
    <property type="component" value="Unassembled WGS sequence"/>
</dbReference>
<comment type="caution">
    <text evidence="3">The sequence shown here is derived from an EMBL/GenBank/DDBJ whole genome shotgun (WGS) entry which is preliminary data.</text>
</comment>
<dbReference type="Pfam" id="PF13335">
    <property type="entry name" value="Mg_chelatase_C"/>
    <property type="match status" value="1"/>
</dbReference>
<dbReference type="STRING" id="1798384.A3D03_01465"/>
<dbReference type="SUPFAM" id="SSF54211">
    <property type="entry name" value="Ribosomal protein S5 domain 2-like"/>
    <property type="match status" value="1"/>
</dbReference>
<dbReference type="InterPro" id="IPR020568">
    <property type="entry name" value="Ribosomal_Su5_D2-typ_SF"/>
</dbReference>
<dbReference type="SMART" id="SM00382">
    <property type="entry name" value="AAA"/>
    <property type="match status" value="1"/>
</dbReference>
<dbReference type="GO" id="GO:0005524">
    <property type="term" value="F:ATP binding"/>
    <property type="evidence" value="ECO:0007669"/>
    <property type="project" value="InterPro"/>
</dbReference>
<evidence type="ECO:0000259" key="2">
    <source>
        <dbReference type="SMART" id="SM00382"/>
    </source>
</evidence>
<dbReference type="EMBL" id="MFJN01000016">
    <property type="protein sequence ID" value="OGG21796.1"/>
    <property type="molecule type" value="Genomic_DNA"/>
</dbReference>